<evidence type="ECO:0008006" key="4">
    <source>
        <dbReference type="Google" id="ProtNLM"/>
    </source>
</evidence>
<keyword evidence="3" id="KW-1185">Reference proteome</keyword>
<comment type="caution">
    <text evidence="2">The sequence shown here is derived from an EMBL/GenBank/DDBJ whole genome shotgun (WGS) entry which is preliminary data.</text>
</comment>
<evidence type="ECO:0000313" key="3">
    <source>
        <dbReference type="Proteomes" id="UP001444071"/>
    </source>
</evidence>
<dbReference type="PANTHER" id="PTHR21292:SF7">
    <property type="entry name" value="EXOCYST COMPLEX COMPONENT 3-LIKE 2"/>
    <property type="match status" value="1"/>
</dbReference>
<sequence length="554" mass="64883">MELAKKEKDLILLYTDLRKKICTIVCDSNSLPARNKALLVHVARIIQEEDKRAEEPGGLPDSWLEAWKEAVSEGVQVKVNSVHLDRKEQNVSWLAVHLGLLGKTIVEDLENVKQDLRWSYPPSFKVFSTYVKSYHRNVGQHLKKLEPEVTDRKDLYALLDWILNRYKSEKIMGSFSLQPDMAEESADLQLEESFAKQLLEKYCSKVKEDMSAALDRLIELEYENVWKDKREPQKEDNILISPFPMDIWTNVQANVVNTQKLDPELVKKVIASSLEGLKSFPRRFETQFRSHCSALQPQPLWKEYQITYINSFAALQQHMEGYRESCPNELEGFKREVKGLIVRLMESLEEQFKDDVKAFLRRMMTRKWLTNEDDFKHLYNQIMLLSQHCVSMTPPYVQEFASRLHYHVAKEYIGQLMKNNYSCKNRKHQKAATKIHQQWNQLSYLFDDMKSSHEWLHHVGDYLSNIIGENNKTDIKNHLHPLVKHYPDFSRKHLVAVLYFRGLQRGREHHLILQQFTTLKKEVGSSSTDSSQVFFGDMQVTTNTSCLSKLPFCR</sequence>
<dbReference type="EMBL" id="JAHRIM010061027">
    <property type="protein sequence ID" value="MEQ2271122.1"/>
    <property type="molecule type" value="Genomic_DNA"/>
</dbReference>
<comment type="similarity">
    <text evidence="1">Belongs to the SEC6 family.</text>
</comment>
<accession>A0ABV0WQ54</accession>
<name>A0ABV0WQ54_9TELE</name>
<gene>
    <name evidence="2" type="ORF">XENORESO_022022</name>
</gene>
<dbReference type="Proteomes" id="UP001444071">
    <property type="component" value="Unassembled WGS sequence"/>
</dbReference>
<evidence type="ECO:0000256" key="1">
    <source>
        <dbReference type="ARBA" id="ARBA00009447"/>
    </source>
</evidence>
<proteinExistence type="inferred from homology"/>
<dbReference type="InterPro" id="IPR010326">
    <property type="entry name" value="EXOC3/Sec6"/>
</dbReference>
<organism evidence="2 3">
    <name type="scientific">Xenotaenia resolanae</name>
    <dbReference type="NCBI Taxonomy" id="208358"/>
    <lineage>
        <taxon>Eukaryota</taxon>
        <taxon>Metazoa</taxon>
        <taxon>Chordata</taxon>
        <taxon>Craniata</taxon>
        <taxon>Vertebrata</taxon>
        <taxon>Euteleostomi</taxon>
        <taxon>Actinopterygii</taxon>
        <taxon>Neopterygii</taxon>
        <taxon>Teleostei</taxon>
        <taxon>Neoteleostei</taxon>
        <taxon>Acanthomorphata</taxon>
        <taxon>Ovalentaria</taxon>
        <taxon>Atherinomorphae</taxon>
        <taxon>Cyprinodontiformes</taxon>
        <taxon>Goodeidae</taxon>
        <taxon>Xenotaenia</taxon>
    </lineage>
</organism>
<protein>
    <recommendedName>
        <fullName evidence="4">Exocyst complex component Sec6</fullName>
    </recommendedName>
</protein>
<dbReference type="Pfam" id="PF06046">
    <property type="entry name" value="Sec6"/>
    <property type="match status" value="1"/>
</dbReference>
<dbReference type="InterPro" id="IPR042532">
    <property type="entry name" value="EXOC3/Sec6_C"/>
</dbReference>
<dbReference type="Gene3D" id="1.10.357.70">
    <property type="entry name" value="Exocyst complex component Sec6, C-terminal domain"/>
    <property type="match status" value="1"/>
</dbReference>
<reference evidence="2 3" key="1">
    <citation type="submission" date="2021-06" db="EMBL/GenBank/DDBJ databases">
        <authorList>
            <person name="Palmer J.M."/>
        </authorList>
    </citation>
    <scope>NUCLEOTIDE SEQUENCE [LARGE SCALE GENOMIC DNA]</scope>
    <source>
        <strain evidence="2 3">XR_2019</strain>
        <tissue evidence="2">Muscle</tissue>
    </source>
</reference>
<dbReference type="PANTHER" id="PTHR21292">
    <property type="entry name" value="EXOCYST COMPLEX COMPONENT SEC6-RELATED"/>
    <property type="match status" value="1"/>
</dbReference>
<evidence type="ECO:0000313" key="2">
    <source>
        <dbReference type="EMBL" id="MEQ2271122.1"/>
    </source>
</evidence>